<evidence type="ECO:0000256" key="4">
    <source>
        <dbReference type="SAM" id="SignalP"/>
    </source>
</evidence>
<keyword evidence="1 4" id="KW-0732">Signal</keyword>
<gene>
    <name evidence="6" type="ORF">POL67_01100</name>
</gene>
<keyword evidence="7" id="KW-1185">Reference proteome</keyword>
<evidence type="ECO:0000313" key="7">
    <source>
        <dbReference type="Proteomes" id="UP001221411"/>
    </source>
</evidence>
<name>A0ABT5EDN2_9BACT</name>
<keyword evidence="2" id="KW-0378">Hydrolase</keyword>
<sequence>MADFGRSLSRTRRLVASSLVLGCLGPLAIVSCSSGDAVNTSTTTGGTATTGAGAAGAGGAGNGGAGSGGAGATGGAGGAGAAGGAGGTGSSSTSSTGNGGTGGGPAAKVVRLLAIGDTGEGNEAQHAVADRMNEKCEKVGGCDAVLVNGDNFYDNGVASVNDPQWGEKFEAPYDRPNLHGVPFYAVLGNHDHGPTSSGNKQAQIDYASLPLGSGPGMRPSDKWHMPASWYDVTIGHVHLFALDTVDFLNGTQKDQMSAKVKASKATWKLVFGHHPRFTSGEHFWDNNLLGIAGMFAFQQAIYCGADMFMAGHDHNLEFIDKGRDGDCPGTHFVVSGAGAKTRDTFEFVPKDERQLYFSDDFEGFAYLEFDGPKLSFEFIDRSGAVVFSKTMTK</sequence>
<organism evidence="6 7">
    <name type="scientific">Polyangium mundeleinium</name>
    <dbReference type="NCBI Taxonomy" id="2995306"/>
    <lineage>
        <taxon>Bacteria</taxon>
        <taxon>Pseudomonadati</taxon>
        <taxon>Myxococcota</taxon>
        <taxon>Polyangia</taxon>
        <taxon>Polyangiales</taxon>
        <taxon>Polyangiaceae</taxon>
        <taxon>Polyangium</taxon>
    </lineage>
</organism>
<comment type="caution">
    <text evidence="6">The sequence shown here is derived from an EMBL/GenBank/DDBJ whole genome shotgun (WGS) entry which is preliminary data.</text>
</comment>
<protein>
    <submittedName>
        <fullName evidence="6">Metallophosphoesterase</fullName>
    </submittedName>
</protein>
<feature type="chain" id="PRO_5045760974" evidence="4">
    <location>
        <begin position="29"/>
        <end position="393"/>
    </location>
</feature>
<dbReference type="PANTHER" id="PTHR10161:SF14">
    <property type="entry name" value="TARTRATE-RESISTANT ACID PHOSPHATASE TYPE 5"/>
    <property type="match status" value="1"/>
</dbReference>
<evidence type="ECO:0000313" key="6">
    <source>
        <dbReference type="EMBL" id="MDC0739921.1"/>
    </source>
</evidence>
<dbReference type="InterPro" id="IPR004843">
    <property type="entry name" value="Calcineurin-like_PHP"/>
</dbReference>
<dbReference type="InterPro" id="IPR051558">
    <property type="entry name" value="Metallophosphoesterase_PAP"/>
</dbReference>
<dbReference type="PROSITE" id="PS51257">
    <property type="entry name" value="PROKAR_LIPOPROTEIN"/>
    <property type="match status" value="1"/>
</dbReference>
<feature type="compositionally biased region" description="Gly residues" evidence="3">
    <location>
        <begin position="63"/>
        <end position="89"/>
    </location>
</feature>
<feature type="region of interest" description="Disordered" evidence="3">
    <location>
        <begin position="63"/>
        <end position="104"/>
    </location>
</feature>
<dbReference type="InterPro" id="IPR029052">
    <property type="entry name" value="Metallo-depent_PP-like"/>
</dbReference>
<feature type="signal peptide" evidence="4">
    <location>
        <begin position="1"/>
        <end position="28"/>
    </location>
</feature>
<dbReference type="Proteomes" id="UP001221411">
    <property type="component" value="Unassembled WGS sequence"/>
</dbReference>
<evidence type="ECO:0000256" key="3">
    <source>
        <dbReference type="SAM" id="MobiDB-lite"/>
    </source>
</evidence>
<evidence type="ECO:0000259" key="5">
    <source>
        <dbReference type="Pfam" id="PF00149"/>
    </source>
</evidence>
<proteinExistence type="predicted"/>
<dbReference type="PANTHER" id="PTHR10161">
    <property type="entry name" value="TARTRATE-RESISTANT ACID PHOSPHATASE TYPE 5"/>
    <property type="match status" value="1"/>
</dbReference>
<evidence type="ECO:0000256" key="2">
    <source>
        <dbReference type="ARBA" id="ARBA00022801"/>
    </source>
</evidence>
<dbReference type="Gene3D" id="3.60.21.10">
    <property type="match status" value="1"/>
</dbReference>
<feature type="domain" description="Calcineurin-like phosphoesterase" evidence="5">
    <location>
        <begin position="111"/>
        <end position="315"/>
    </location>
</feature>
<dbReference type="RefSeq" id="WP_271914589.1">
    <property type="nucleotide sequence ID" value="NZ_JAQNDO010000001.1"/>
</dbReference>
<accession>A0ABT5EDN2</accession>
<dbReference type="EMBL" id="JAQNDO010000001">
    <property type="protein sequence ID" value="MDC0739921.1"/>
    <property type="molecule type" value="Genomic_DNA"/>
</dbReference>
<evidence type="ECO:0000256" key="1">
    <source>
        <dbReference type="ARBA" id="ARBA00022729"/>
    </source>
</evidence>
<dbReference type="Pfam" id="PF00149">
    <property type="entry name" value="Metallophos"/>
    <property type="match status" value="1"/>
</dbReference>
<reference evidence="6 7" key="1">
    <citation type="submission" date="2022-11" db="EMBL/GenBank/DDBJ databases">
        <title>Minimal conservation of predation-associated metabolite biosynthetic gene clusters underscores biosynthetic potential of Myxococcota including descriptions for ten novel species: Archangium lansinium sp. nov., Myxococcus landrumus sp. nov., Nannocystis bai.</title>
        <authorList>
            <person name="Ahearne A."/>
            <person name="Stevens C."/>
            <person name="Dowd S."/>
        </authorList>
    </citation>
    <scope>NUCLEOTIDE SEQUENCE [LARGE SCALE GENOMIC DNA]</scope>
    <source>
        <strain evidence="6 7">RJM3</strain>
    </source>
</reference>
<dbReference type="SUPFAM" id="SSF56300">
    <property type="entry name" value="Metallo-dependent phosphatases"/>
    <property type="match status" value="1"/>
</dbReference>